<dbReference type="InterPro" id="IPR039746">
    <property type="entry name" value="FOG"/>
</dbReference>
<dbReference type="EMBL" id="JARBHB010000008">
    <property type="protein sequence ID" value="KAJ8876811.1"/>
    <property type="molecule type" value="Genomic_DNA"/>
</dbReference>
<dbReference type="PROSITE" id="PS50157">
    <property type="entry name" value="ZINC_FINGER_C2H2_2"/>
    <property type="match status" value="1"/>
</dbReference>
<evidence type="ECO:0000259" key="15">
    <source>
        <dbReference type="PROSITE" id="PS50994"/>
    </source>
</evidence>
<sequence>MQETRQNLTLANGFSPGIPVSITISFRTISTHMLKLAHLRSKFYTHTHTALASHYGKLGLIPGKTVPRFLHLGIVPGDAADLVDKKPYEGLIKVLVEYYTLWKILVAERYAFYSRVQKNTETIAEFVLAIKNIATSCNFGTFLNEALQDKLVVGIADEWVVRPCMSKGKNKEPANKDRAMPTERKVYQVGTELNAQSGDGMEAVAEMDMGEYPSYSMYNMKINTEASRLLVDIEGQPVVMEVDTGAAVTLRVSGPKEVAEAVESLKRRHPEVFHKGIGTITGYTATLHLKPNVVSKFWKTITVPYALKPRVEQELEMLVSQGIIYPVTKSDAPAIFQSGVVTYQDDVLMTGSTLELATERLDGVHPQSNGMAERVVQDVKKRLLKCVTGQSQGSTTTTTTTSLQHKVDDYLFSYRKIPSSTTGTTPMELFLGRKPRTRLTVLQPSLNFKMQTKQMDKELESFSTCASLRQYAKGDSVWVRMMKGEKLNWVLGQVKDRLRTRCSSRAGYVSVELHSGGILWRPDGAADTHSDNSADGGVSGVSPVTSRRWTWSNAAALTQLAAGSVKHQQPLGSGEPGVCSPPLGNQLAVDEALTPMGPKGSQRVGGFKRFPSDGGLLRSLFLERATTDELCDDLEMVGMLQVFVSLEQLATHQCGVVGAGWKCPCCDVVSPTASAAQRHMDSHSGVKAFRCKICRYKGNTLRGMRTHIRMHFEKRSADIQEENFIICITGDETSSASGSSVPPVEPLPPESQSGEPSGNEPSRKENLHFCDYCTYSSSYKGNVVRHYKLVHNKVPSNLGEDCGSSSSSIEGGGATGPADESPSSKEDNNVEVIVKQESRESEREGEAVVKSEPSCVSDSEEIDVEDGPGESQSASDNIDALEATDLSGNNNKKTGPKYCKSCDISFNYLSTFIAHKKFYCSSHAGENAAGRTAETPVLTVTNKNAHFPDRGSLRPCWMTNLRDAPGYESPRVCVLGWGEGVAVLTSGQSSISAYPPVPWSYLLQGIALDQGQASTSWTALLSLVPHNNWTASGNGWEKWEIPEKQSTSSIIWHDSHMRKSGDYPARNRTLFTLDFLFVVTRTAYTTNLIRLRLITKSTSSATTDMSNTLPTLQAAGTFKRILFTWRISNPPGRPNISHDIQQHCTSTGTSRELRSFEYAPCGYFSVDYQSTRQPANTLTNIYFFLVFPLEPGRLHLASVVTFSTQLPALYQCRQRGTEEPQPLATPSPREMRKSRVIALSHSIVSAGISHSLRPAVHSCVNAHPVAALVTQTAPHL</sequence>
<dbReference type="Proteomes" id="UP001159363">
    <property type="component" value="Chromosome 7"/>
</dbReference>
<dbReference type="Gene3D" id="3.30.420.10">
    <property type="entry name" value="Ribonuclease H-like superfamily/Ribonuclease H"/>
    <property type="match status" value="1"/>
</dbReference>
<evidence type="ECO:0000256" key="9">
    <source>
        <dbReference type="ARBA" id="ARBA00023159"/>
    </source>
</evidence>
<evidence type="ECO:0000256" key="13">
    <source>
        <dbReference type="SAM" id="MobiDB-lite"/>
    </source>
</evidence>
<name>A0ABQ9GXP9_9NEOP</name>
<keyword evidence="18" id="KW-1185">Reference proteome</keyword>
<protein>
    <submittedName>
        <fullName evidence="17">Uncharacterized protein</fullName>
    </submittedName>
</protein>
<evidence type="ECO:0000256" key="1">
    <source>
        <dbReference type="ARBA" id="ARBA00004123"/>
    </source>
</evidence>
<keyword evidence="5 12" id="KW-0863">Zinc-finger</keyword>
<evidence type="ECO:0000256" key="6">
    <source>
        <dbReference type="ARBA" id="ARBA00022833"/>
    </source>
</evidence>
<dbReference type="PROSITE" id="PS50994">
    <property type="entry name" value="INTEGRASE"/>
    <property type="match status" value="1"/>
</dbReference>
<dbReference type="SUPFAM" id="SSF57667">
    <property type="entry name" value="beta-beta-alpha zinc fingers"/>
    <property type="match status" value="2"/>
</dbReference>
<keyword evidence="4" id="KW-0677">Repeat</keyword>
<feature type="domain" description="CCHC FOG-type" evidence="16">
    <location>
        <begin position="891"/>
        <end position="924"/>
    </location>
</feature>
<evidence type="ECO:0000256" key="8">
    <source>
        <dbReference type="ARBA" id="ARBA00023125"/>
    </source>
</evidence>
<keyword evidence="10" id="KW-0804">Transcription</keyword>
<dbReference type="InterPro" id="IPR034731">
    <property type="entry name" value="Znf_CCHC_FOG"/>
</dbReference>
<evidence type="ECO:0000256" key="3">
    <source>
        <dbReference type="ARBA" id="ARBA00022723"/>
    </source>
</evidence>
<dbReference type="InterPro" id="IPR001584">
    <property type="entry name" value="Integrase_cat-core"/>
</dbReference>
<dbReference type="InterPro" id="IPR036397">
    <property type="entry name" value="RNaseH_sf"/>
</dbReference>
<dbReference type="PANTHER" id="PTHR12958">
    <property type="entry name" value="FRIEND OF GATA2-RELATED"/>
    <property type="match status" value="1"/>
</dbReference>
<comment type="caution">
    <text evidence="17">The sequence shown here is derived from an EMBL/GenBank/DDBJ whole genome shotgun (WGS) entry which is preliminary data.</text>
</comment>
<evidence type="ECO:0000256" key="11">
    <source>
        <dbReference type="ARBA" id="ARBA00023242"/>
    </source>
</evidence>
<feature type="domain" description="C2H2-type" evidence="14">
    <location>
        <begin position="897"/>
        <end position="928"/>
    </location>
</feature>
<feature type="region of interest" description="Disordered" evidence="13">
    <location>
        <begin position="795"/>
        <end position="875"/>
    </location>
</feature>
<evidence type="ECO:0000259" key="16">
    <source>
        <dbReference type="PROSITE" id="PS51810"/>
    </source>
</evidence>
<keyword evidence="3" id="KW-0479">Metal-binding</keyword>
<evidence type="ECO:0000256" key="12">
    <source>
        <dbReference type="PROSITE-ProRule" id="PRU00042"/>
    </source>
</evidence>
<keyword evidence="8" id="KW-0238">DNA-binding</keyword>
<comment type="subcellular location">
    <subcellularLocation>
        <location evidence="1">Nucleus</location>
    </subcellularLocation>
</comment>
<gene>
    <name evidence="17" type="ORF">PR048_021258</name>
</gene>
<dbReference type="Pfam" id="PF25445">
    <property type="entry name" value="CCHC_ZFPM2"/>
    <property type="match status" value="1"/>
</dbReference>
<evidence type="ECO:0000259" key="14">
    <source>
        <dbReference type="PROSITE" id="PS50157"/>
    </source>
</evidence>
<keyword evidence="7" id="KW-0805">Transcription regulation</keyword>
<evidence type="ECO:0000256" key="4">
    <source>
        <dbReference type="ARBA" id="ARBA00022737"/>
    </source>
</evidence>
<feature type="region of interest" description="Disordered" evidence="13">
    <location>
        <begin position="734"/>
        <end position="763"/>
    </location>
</feature>
<dbReference type="InterPro" id="IPR036236">
    <property type="entry name" value="Znf_C2H2_sf"/>
</dbReference>
<keyword evidence="6" id="KW-0862">Zinc</keyword>
<accession>A0ABQ9GXP9</accession>
<keyword evidence="9" id="KW-0010">Activator</keyword>
<evidence type="ECO:0000313" key="17">
    <source>
        <dbReference type="EMBL" id="KAJ8876811.1"/>
    </source>
</evidence>
<feature type="domain" description="Integrase catalytic" evidence="15">
    <location>
        <begin position="251"/>
        <end position="434"/>
    </location>
</feature>
<proteinExistence type="predicted"/>
<dbReference type="InterPro" id="IPR013087">
    <property type="entry name" value="Znf_C2H2_type"/>
</dbReference>
<organism evidence="17 18">
    <name type="scientific">Dryococelus australis</name>
    <dbReference type="NCBI Taxonomy" id="614101"/>
    <lineage>
        <taxon>Eukaryota</taxon>
        <taxon>Metazoa</taxon>
        <taxon>Ecdysozoa</taxon>
        <taxon>Arthropoda</taxon>
        <taxon>Hexapoda</taxon>
        <taxon>Insecta</taxon>
        <taxon>Pterygota</taxon>
        <taxon>Neoptera</taxon>
        <taxon>Polyneoptera</taxon>
        <taxon>Phasmatodea</taxon>
        <taxon>Verophasmatodea</taxon>
        <taxon>Anareolatae</taxon>
        <taxon>Phasmatidae</taxon>
        <taxon>Eurycanthinae</taxon>
        <taxon>Dryococelus</taxon>
    </lineage>
</organism>
<keyword evidence="11" id="KW-0539">Nucleus</keyword>
<reference evidence="17 18" key="1">
    <citation type="submission" date="2023-02" db="EMBL/GenBank/DDBJ databases">
        <title>LHISI_Scaffold_Assembly.</title>
        <authorList>
            <person name="Stuart O.P."/>
            <person name="Cleave R."/>
            <person name="Magrath M.J.L."/>
            <person name="Mikheyev A.S."/>
        </authorList>
    </citation>
    <scope>NUCLEOTIDE SEQUENCE [LARGE SCALE GENOMIC DNA]</scope>
    <source>
        <strain evidence="17">Daus_M_001</strain>
        <tissue evidence="17">Leg muscle</tissue>
    </source>
</reference>
<dbReference type="InterPro" id="IPR012337">
    <property type="entry name" value="RNaseH-like_sf"/>
</dbReference>
<keyword evidence="2" id="KW-0678">Repressor</keyword>
<feature type="compositionally biased region" description="Low complexity" evidence="13">
    <location>
        <begin position="796"/>
        <end position="809"/>
    </location>
</feature>
<dbReference type="SMART" id="SM00355">
    <property type="entry name" value="ZnF_C2H2"/>
    <property type="match status" value="4"/>
</dbReference>
<evidence type="ECO:0000256" key="10">
    <source>
        <dbReference type="ARBA" id="ARBA00023163"/>
    </source>
</evidence>
<dbReference type="SUPFAM" id="SSF53098">
    <property type="entry name" value="Ribonuclease H-like"/>
    <property type="match status" value="1"/>
</dbReference>
<evidence type="ECO:0000256" key="5">
    <source>
        <dbReference type="ARBA" id="ARBA00022771"/>
    </source>
</evidence>
<dbReference type="PANTHER" id="PTHR12958:SF3">
    <property type="entry name" value="ZINC FINGER PROTEIN USH"/>
    <property type="match status" value="1"/>
</dbReference>
<dbReference type="PROSITE" id="PS51810">
    <property type="entry name" value="ZF_CCHC_FOG"/>
    <property type="match status" value="1"/>
</dbReference>
<feature type="compositionally biased region" description="Basic and acidic residues" evidence="13">
    <location>
        <begin position="822"/>
        <end position="849"/>
    </location>
</feature>
<dbReference type="InterPro" id="IPR059121">
    <property type="entry name" value="CCHC_ZFPM2-like"/>
</dbReference>
<feature type="compositionally biased region" description="Acidic residues" evidence="13">
    <location>
        <begin position="858"/>
        <end position="868"/>
    </location>
</feature>
<evidence type="ECO:0000256" key="2">
    <source>
        <dbReference type="ARBA" id="ARBA00022491"/>
    </source>
</evidence>
<evidence type="ECO:0000256" key="7">
    <source>
        <dbReference type="ARBA" id="ARBA00023015"/>
    </source>
</evidence>
<dbReference type="Gene3D" id="3.30.160.60">
    <property type="entry name" value="Classic Zinc Finger"/>
    <property type="match status" value="1"/>
</dbReference>
<evidence type="ECO:0000313" key="18">
    <source>
        <dbReference type="Proteomes" id="UP001159363"/>
    </source>
</evidence>